<dbReference type="Gene3D" id="2.60.120.1130">
    <property type="match status" value="1"/>
</dbReference>
<keyword evidence="3" id="KW-1185">Reference proteome</keyword>
<dbReference type="Gene3D" id="2.60.40.3140">
    <property type="match status" value="1"/>
</dbReference>
<evidence type="ECO:0000313" key="3">
    <source>
        <dbReference type="Proteomes" id="UP000184212"/>
    </source>
</evidence>
<evidence type="ECO:0000313" key="2">
    <source>
        <dbReference type="EMBL" id="SHH28539.1"/>
    </source>
</evidence>
<protein>
    <recommendedName>
        <fullName evidence="4">DUF3857 domain-containing protein</fullName>
    </recommendedName>
</protein>
<feature type="chain" id="PRO_5012206368" description="DUF3857 domain-containing protein" evidence="1">
    <location>
        <begin position="23"/>
        <end position="657"/>
    </location>
</feature>
<dbReference type="Proteomes" id="UP000184212">
    <property type="component" value="Unassembled WGS sequence"/>
</dbReference>
<evidence type="ECO:0008006" key="4">
    <source>
        <dbReference type="Google" id="ProtNLM"/>
    </source>
</evidence>
<feature type="signal peptide" evidence="1">
    <location>
        <begin position="1"/>
        <end position="22"/>
    </location>
</feature>
<organism evidence="2 3">
    <name type="scientific">Chryseolinea serpens</name>
    <dbReference type="NCBI Taxonomy" id="947013"/>
    <lineage>
        <taxon>Bacteria</taxon>
        <taxon>Pseudomonadati</taxon>
        <taxon>Bacteroidota</taxon>
        <taxon>Cytophagia</taxon>
        <taxon>Cytophagales</taxon>
        <taxon>Fulvivirgaceae</taxon>
        <taxon>Chryseolinea</taxon>
    </lineage>
</organism>
<dbReference type="AlphaFoldDB" id="A0A1M5RQS4"/>
<accession>A0A1M5RQS4</accession>
<sequence length="657" mass="75245">MYSPMRTVFLIVLVATSFLATAQSNSFPFGQVTYRELDMKTYDKDTSAVAVVLREEGDAHIEDSDPNYLIYHYHVKIKVLKKAGQELADFVIRLGKGEGIRKEAMRSVTASSFNIENGTMKETKLNPKDQFTENANKFADYRKFAVPNVRVGSVIEVEYTLESPFRFTFRTWEFQSDIPKISSFYRATIPGNYKYNISLRGYLKLTENKSKIERDCFRPGGESADCLVMDFLMKDVPAFKEEEYMTARTNFLSAVYFELSELQQFDGQKTKYTKEWKDVEEDMRKEADFGVQLRRGEDIVDQNVKQIIAGETDELAKARKIYDFIKGWYRWNKIYGFVSDLGIKKAFDAKTGNVGDINLSLVAALKYAGLNADPILLSTRGNGLVNELFPVISEFDYVAVYLAIKDKVYLLDATDPYLSFGLLPERCLNGKGRVLGEKQSFWYDLKPSDKDRKVSIFNLKLSPEGLLTGTVQVTHFGYSAFDERKSLADEGDEKKYLSGQYPTVTLAQQRIENLDDLKKPLNIKFEAETELFDQATADNFLFNPFFMDQWKKNPFKSLERSYPVDFGAPLEETMVVILEYPEAYEIAEIPAKVGLVLPDAGGRYMYTVQNVGHTLTINSSFTINKTVFTSLEYHYLRELYDRVVAVQKTDLVFKKKT</sequence>
<dbReference type="STRING" id="947013.SAMN04488109_3521"/>
<name>A0A1M5RQS4_9BACT</name>
<proteinExistence type="predicted"/>
<gene>
    <name evidence="2" type="ORF">SAMN04488109_3521</name>
</gene>
<reference evidence="2 3" key="1">
    <citation type="submission" date="2016-11" db="EMBL/GenBank/DDBJ databases">
        <authorList>
            <person name="Jaros S."/>
            <person name="Januszkiewicz K."/>
            <person name="Wedrychowicz H."/>
        </authorList>
    </citation>
    <scope>NUCLEOTIDE SEQUENCE [LARGE SCALE GENOMIC DNA]</scope>
    <source>
        <strain evidence="2 3">DSM 24574</strain>
    </source>
</reference>
<dbReference type="Gene3D" id="3.10.620.30">
    <property type="match status" value="1"/>
</dbReference>
<evidence type="ECO:0000256" key="1">
    <source>
        <dbReference type="SAM" id="SignalP"/>
    </source>
</evidence>
<dbReference type="OrthoDB" id="98874at2"/>
<dbReference type="EMBL" id="FQWQ01000002">
    <property type="protein sequence ID" value="SHH28539.1"/>
    <property type="molecule type" value="Genomic_DNA"/>
</dbReference>
<keyword evidence="1" id="KW-0732">Signal</keyword>